<dbReference type="Pfam" id="PF13148">
    <property type="entry name" value="DUF3987"/>
    <property type="match status" value="1"/>
</dbReference>
<dbReference type="Proteomes" id="UP000594468">
    <property type="component" value="Chromosome"/>
</dbReference>
<dbReference type="InterPro" id="IPR036388">
    <property type="entry name" value="WH-like_DNA-bd_sf"/>
</dbReference>
<reference evidence="1 2" key="1">
    <citation type="submission" date="2020-02" db="EMBL/GenBank/DDBJ databases">
        <authorList>
            <person name="Zheng R.K."/>
            <person name="Sun C.M."/>
        </authorList>
    </citation>
    <scope>NUCLEOTIDE SEQUENCE [LARGE SCALE GENOMIC DNA]</scope>
    <source>
        <strain evidence="2">rifampicinis</strain>
    </source>
</reference>
<dbReference type="EMBL" id="CP062983">
    <property type="protein sequence ID" value="QPC83170.1"/>
    <property type="molecule type" value="Genomic_DNA"/>
</dbReference>
<name>A0A7S8EA34_9CHLR</name>
<evidence type="ECO:0000313" key="2">
    <source>
        <dbReference type="Proteomes" id="UP000594468"/>
    </source>
</evidence>
<dbReference type="Gene3D" id="1.10.10.10">
    <property type="entry name" value="Winged helix-like DNA-binding domain superfamily/Winged helix DNA-binding domain"/>
    <property type="match status" value="1"/>
</dbReference>
<organism evidence="1 2">
    <name type="scientific">Phototrophicus methaneseepsis</name>
    <dbReference type="NCBI Taxonomy" id="2710758"/>
    <lineage>
        <taxon>Bacteria</taxon>
        <taxon>Bacillati</taxon>
        <taxon>Chloroflexota</taxon>
        <taxon>Candidatus Thermofontia</taxon>
        <taxon>Phototrophicales</taxon>
        <taxon>Phototrophicaceae</taxon>
        <taxon>Phototrophicus</taxon>
    </lineage>
</organism>
<dbReference type="RefSeq" id="WP_195171239.1">
    <property type="nucleotide sequence ID" value="NZ_CP062983.1"/>
</dbReference>
<proteinExistence type="predicted"/>
<keyword evidence="2" id="KW-1185">Reference proteome</keyword>
<dbReference type="KEGG" id="pmet:G4Y79_01995"/>
<protein>
    <submittedName>
        <fullName evidence="1">DUF3987 domain-containing protein</fullName>
    </submittedName>
</protein>
<accession>A0A7S8EA34</accession>
<gene>
    <name evidence="1" type="ORF">G4Y79_01995</name>
</gene>
<dbReference type="AlphaFoldDB" id="A0A7S8EA34"/>
<sequence length="544" mass="61694">MNTNLLQLTPNDAYAFRRVLSKMDVPDDLVLSPLASLLLKSLDPQNNPAGWQTLQDIATQNHEIMQQIMYIDPKSPPPKPEAKCNDELYVPPLPTNAQLTDELMESAKHVGHFHRDCAEWLNQKSPMTPRIFLESAPLWAVGLAIARRCVLRLSFDDIHPNLYFLWVAPTTYYHKSTGLKAITKLVRSTLQHLLLPETTTPEMLMAKLAGQKPANYEQLLPNEKKLEDQGIRFAGQRGMSIDEASKILIPKKYMEGHAEALMQLFDAPDRMERELRGDGKLIIYNPALSLIGATTPAMLARYLSDSEWESGLIARILPLTPSEKDVPYVVSDPSPELVQKMEALKSRLLRIHNAFPSPPEWEALYSVDEPVHLPMVEAMIDAEVMQRFNAYSEAMHELTDPRRGLDERLRGNYGRFPVMAMKIALILTAMDWVEDGAKDSPRISLAHWAKAQLLVEEYRASAHRLLAELNVSQDVKNEQKILDFIARVQKEQPPTKREIHRGTGIKNRKEAYVAVDALLDSGVIEEFERKTGGRSARVYRLNEM</sequence>
<dbReference type="InterPro" id="IPR025048">
    <property type="entry name" value="DUF3987"/>
</dbReference>
<evidence type="ECO:0000313" key="1">
    <source>
        <dbReference type="EMBL" id="QPC83170.1"/>
    </source>
</evidence>